<dbReference type="InterPro" id="IPR012338">
    <property type="entry name" value="Beta-lactam/transpept-like"/>
</dbReference>
<dbReference type="Pfam" id="PF00144">
    <property type="entry name" value="Beta-lactamase"/>
    <property type="match status" value="1"/>
</dbReference>
<sequence length="485" mass="52730">MHAFPALLLALLLVLPAFSQAPPAPDVAGRIRQVETHLSPALRIEGQPAVTFNLTDRMRHYKVPAVSIAVVNNGRIEWARAYGHPGRDSLRKADTLTLFQAASISKPVAALAALHLVEKDKLDLDADVNKYLKTWKVKDSRFTADKPVTLRGLLTHSAGLTVHGFRGYARGEAVPTLRQVLDGSKPANSAAVVADTTPGSRWRYSGGGYVLMQQLVEDVTGTDFERTMQRLVLGPAGMKHSTYAQPLTPSLQARASIGHASDGRPVPGDWHTYPERAAAGLWTTPSDLARYILAVQQSRQGQSNRILSREMTDRMLTKGIGGWGLGPRLGGEKEELLFSHGGSNEGYRCEMHGFVTGGRGVVVMTNSDNGGDLIAEIIRSVSHAYGWEAFKPVAKKRARLTAEELKAFAGTYVEREQGLRIQVTPGDNALMVKQLWNGRERTLFAEAGLHFYTNDEGAPVVFDAAANGTITGMLVPGPLKFTREP</sequence>
<reference evidence="3" key="1">
    <citation type="submission" date="2020-02" db="EMBL/GenBank/DDBJ databases">
        <authorList>
            <person name="Meier V. D."/>
        </authorList>
    </citation>
    <scope>NUCLEOTIDE SEQUENCE</scope>
    <source>
        <strain evidence="3">AVDCRST_MAG56</strain>
    </source>
</reference>
<feature type="signal peptide" evidence="1">
    <location>
        <begin position="1"/>
        <end position="21"/>
    </location>
</feature>
<evidence type="ECO:0000313" key="3">
    <source>
        <dbReference type="EMBL" id="CAA9302982.1"/>
    </source>
</evidence>
<dbReference type="AlphaFoldDB" id="A0A6J4KDQ0"/>
<organism evidence="3">
    <name type="scientific">uncultured Cytophagales bacterium</name>
    <dbReference type="NCBI Taxonomy" id="158755"/>
    <lineage>
        <taxon>Bacteria</taxon>
        <taxon>Pseudomonadati</taxon>
        <taxon>Bacteroidota</taxon>
        <taxon>Sphingobacteriia</taxon>
        <taxon>Sphingobacteriales</taxon>
        <taxon>environmental samples</taxon>
    </lineage>
</organism>
<dbReference type="InterPro" id="IPR001466">
    <property type="entry name" value="Beta-lactam-related"/>
</dbReference>
<feature type="chain" id="PRO_5026695857" evidence="1">
    <location>
        <begin position="22"/>
        <end position="485"/>
    </location>
</feature>
<accession>A0A6J4KDQ0</accession>
<protein>
    <submittedName>
        <fullName evidence="3">Beta-lactamase class C-like and penicillin binding proteins (PBPs) superfamily</fullName>
    </submittedName>
</protein>
<evidence type="ECO:0000256" key="1">
    <source>
        <dbReference type="SAM" id="SignalP"/>
    </source>
</evidence>
<dbReference type="InterPro" id="IPR050491">
    <property type="entry name" value="AmpC-like"/>
</dbReference>
<dbReference type="EMBL" id="CADCTQ010000463">
    <property type="protein sequence ID" value="CAA9302982.1"/>
    <property type="molecule type" value="Genomic_DNA"/>
</dbReference>
<feature type="domain" description="Beta-lactamase-related" evidence="2">
    <location>
        <begin position="54"/>
        <end position="371"/>
    </location>
</feature>
<dbReference type="Gene3D" id="3.40.710.10">
    <property type="entry name" value="DD-peptidase/beta-lactamase superfamily"/>
    <property type="match status" value="1"/>
</dbReference>
<name>A0A6J4KDQ0_9SPHI</name>
<dbReference type="SUPFAM" id="SSF56601">
    <property type="entry name" value="beta-lactamase/transpeptidase-like"/>
    <property type="match status" value="1"/>
</dbReference>
<dbReference type="PANTHER" id="PTHR46825">
    <property type="entry name" value="D-ALANYL-D-ALANINE-CARBOXYPEPTIDASE/ENDOPEPTIDASE AMPH"/>
    <property type="match status" value="1"/>
</dbReference>
<evidence type="ECO:0000259" key="2">
    <source>
        <dbReference type="Pfam" id="PF00144"/>
    </source>
</evidence>
<gene>
    <name evidence="3" type="ORF">AVDCRST_MAG56-5589</name>
</gene>
<keyword evidence="1" id="KW-0732">Signal</keyword>
<dbReference type="PANTHER" id="PTHR46825:SF12">
    <property type="entry name" value="PENICILLIN-BINDING PROTEIN 4"/>
    <property type="match status" value="1"/>
</dbReference>
<proteinExistence type="predicted"/>